<evidence type="ECO:0000313" key="1">
    <source>
        <dbReference type="EMBL" id="KAJ8129577.1"/>
    </source>
</evidence>
<comment type="caution">
    <text evidence="1">The sequence shown here is derived from an EMBL/GenBank/DDBJ whole genome shotgun (WGS) entry which is preliminary data.</text>
</comment>
<accession>A0ACC2JQ04</accession>
<evidence type="ECO:0000313" key="2">
    <source>
        <dbReference type="Proteomes" id="UP001153332"/>
    </source>
</evidence>
<gene>
    <name evidence="1" type="ORF">O1611_g4055</name>
</gene>
<reference evidence="1" key="1">
    <citation type="submission" date="2022-12" db="EMBL/GenBank/DDBJ databases">
        <title>Genome Sequence of Lasiodiplodia mahajangana.</title>
        <authorList>
            <person name="Buettner E."/>
        </authorList>
    </citation>
    <scope>NUCLEOTIDE SEQUENCE</scope>
    <source>
        <strain evidence="1">VT137</strain>
    </source>
</reference>
<protein>
    <submittedName>
        <fullName evidence="1">Uncharacterized protein</fullName>
    </submittedName>
</protein>
<organism evidence="1 2">
    <name type="scientific">Lasiodiplodia mahajangana</name>
    <dbReference type="NCBI Taxonomy" id="1108764"/>
    <lineage>
        <taxon>Eukaryota</taxon>
        <taxon>Fungi</taxon>
        <taxon>Dikarya</taxon>
        <taxon>Ascomycota</taxon>
        <taxon>Pezizomycotina</taxon>
        <taxon>Dothideomycetes</taxon>
        <taxon>Dothideomycetes incertae sedis</taxon>
        <taxon>Botryosphaeriales</taxon>
        <taxon>Botryosphaeriaceae</taxon>
        <taxon>Lasiodiplodia</taxon>
    </lineage>
</organism>
<dbReference type="Proteomes" id="UP001153332">
    <property type="component" value="Unassembled WGS sequence"/>
</dbReference>
<proteinExistence type="predicted"/>
<name>A0ACC2JQ04_9PEZI</name>
<keyword evidence="2" id="KW-1185">Reference proteome</keyword>
<sequence>MATQLPLDILVMIAEEMTILSNLEAALNFSLVSRRVHDITYPLILKADVLANPITAALSIHSCNCSAWGTKRLFRSSLEFFINSDNPALVAAHLNHTGTDVNAITHSIKLGYCANIMYIAVASGAISVVEFLLKSGAKFTTSGFSGHPLEQAVCRNHISITKLLIEYGALQDLTTRRGWCKDRLILDWIARHSSTTVEMAKTLISHSSDVNLPFGTFEGSTVVHELVSNYHPKDQRSVANFRGKMELLVQAGLNIDAIMSYNYRRQTALNMACEQVWHHPIQVLLELGASAGGAADFHSRPDGSVDAATPLYDLITAGKFKWRRLRRKEAKEGIVKSAKMLLDYGLKGQKSCFVQDQNLRMDVFYTCTEFGTDLSKLWAVLIDGGVLDVHYRNEFGQTLLSQLASRYYGEEEFRSPYWQPNLVRALITAGSDPNTVDDSGMTPLHWAIFYGNFDLVKLLIELGANPLKEVDGATPVHYAFGKPFSRRGVVAQQVMSRLRDSIFGCLTYWTEPERHSERHSEIRTSQLFAQYSEGKWHPLLSSCLDPFIRREMEETAASNEARFFSIMALLFQFGESTNDENGHTPRDIAEKAGILRAGENLELRIGNKATLPQGVAFSEYLACIPEKRLKRVKGWFHNSFPSSPYDPVTHCRRPAFLALVTTLKNGRYYRAPASMACFRPPLDHDLQDATHNGGTTGPIEVHESDWMLLEQGY</sequence>
<dbReference type="EMBL" id="JAPUUL010000721">
    <property type="protein sequence ID" value="KAJ8129577.1"/>
    <property type="molecule type" value="Genomic_DNA"/>
</dbReference>